<feature type="domain" description="NB-ARC" evidence="5">
    <location>
        <begin position="172"/>
        <end position="343"/>
    </location>
</feature>
<dbReference type="InterPro" id="IPR032675">
    <property type="entry name" value="LRR_dom_sf"/>
</dbReference>
<evidence type="ECO:0000256" key="1">
    <source>
        <dbReference type="ARBA" id="ARBA00022737"/>
    </source>
</evidence>
<dbReference type="InterPro" id="IPR041118">
    <property type="entry name" value="Rx_N"/>
</dbReference>
<dbReference type="Proteomes" id="UP000288805">
    <property type="component" value="Unassembled WGS sequence"/>
</dbReference>
<evidence type="ECO:0000259" key="6">
    <source>
        <dbReference type="Pfam" id="PF18052"/>
    </source>
</evidence>
<dbReference type="GO" id="GO:0043531">
    <property type="term" value="F:ADP binding"/>
    <property type="evidence" value="ECO:0007669"/>
    <property type="project" value="InterPro"/>
</dbReference>
<dbReference type="InterPro" id="IPR055414">
    <property type="entry name" value="LRR_R13L4/SHOC2-like"/>
</dbReference>
<feature type="domain" description="Disease resistance protein winged helix" evidence="7">
    <location>
        <begin position="430"/>
        <end position="501"/>
    </location>
</feature>
<dbReference type="EMBL" id="QGNW01000255">
    <property type="protein sequence ID" value="RVW81255.1"/>
    <property type="molecule type" value="Genomic_DNA"/>
</dbReference>
<evidence type="ECO:0000313" key="10">
    <source>
        <dbReference type="Proteomes" id="UP000288805"/>
    </source>
</evidence>
<dbReference type="Gene3D" id="1.10.10.10">
    <property type="entry name" value="Winged helix-like DNA-binding domain superfamily/Winged helix DNA-binding domain"/>
    <property type="match status" value="1"/>
</dbReference>
<feature type="domain" description="Disease resistance N-terminal" evidence="6">
    <location>
        <begin position="6"/>
        <end position="91"/>
    </location>
</feature>
<dbReference type="Gene3D" id="1.20.5.4130">
    <property type="match status" value="1"/>
</dbReference>
<dbReference type="PRINTS" id="PR00364">
    <property type="entry name" value="DISEASERSIST"/>
</dbReference>
<evidence type="ECO:0000256" key="3">
    <source>
        <dbReference type="ARBA" id="ARBA00022821"/>
    </source>
</evidence>
<dbReference type="GO" id="GO:0051707">
    <property type="term" value="P:response to other organism"/>
    <property type="evidence" value="ECO:0007669"/>
    <property type="project" value="UniProtKB-ARBA"/>
</dbReference>
<dbReference type="InterPro" id="IPR036388">
    <property type="entry name" value="WH-like_DNA-bd_sf"/>
</dbReference>
<gene>
    <name evidence="9" type="primary">VvCHDp000519_51</name>
    <name evidence="9" type="ORF">CK203_041083</name>
</gene>
<keyword evidence="3" id="KW-0611">Plant defense</keyword>
<evidence type="ECO:0000259" key="5">
    <source>
        <dbReference type="Pfam" id="PF00931"/>
    </source>
</evidence>
<reference evidence="9 10" key="1">
    <citation type="journal article" date="2018" name="PLoS Genet.">
        <title>Population sequencing reveals clonal diversity and ancestral inbreeding in the grapevine cultivar Chardonnay.</title>
        <authorList>
            <person name="Roach M.J."/>
            <person name="Johnson D.L."/>
            <person name="Bohlmann J."/>
            <person name="van Vuuren H.J."/>
            <person name="Jones S.J."/>
            <person name="Pretorius I.S."/>
            <person name="Schmidt S.A."/>
            <person name="Borneman A.R."/>
        </authorList>
    </citation>
    <scope>NUCLEOTIDE SEQUENCE [LARGE SCALE GENOMIC DNA]</scope>
    <source>
        <strain evidence="10">cv. Chardonnay</strain>
        <tissue evidence="9">Leaf</tissue>
    </source>
</reference>
<dbReference type="GO" id="GO:0005524">
    <property type="term" value="F:ATP binding"/>
    <property type="evidence" value="ECO:0007669"/>
    <property type="project" value="UniProtKB-KW"/>
</dbReference>
<proteinExistence type="predicted"/>
<keyword evidence="2" id="KW-0547">Nucleotide-binding</keyword>
<dbReference type="GO" id="GO:0006952">
    <property type="term" value="P:defense response"/>
    <property type="evidence" value="ECO:0007669"/>
    <property type="project" value="UniProtKB-KW"/>
</dbReference>
<evidence type="ECO:0000313" key="9">
    <source>
        <dbReference type="EMBL" id="RVW81255.1"/>
    </source>
</evidence>
<name>A0A438H9X3_VITVI</name>
<comment type="caution">
    <text evidence="9">The sequence shown here is derived from an EMBL/GenBank/DDBJ whole genome shotgun (WGS) entry which is preliminary data.</text>
</comment>
<dbReference type="AlphaFoldDB" id="A0A438H9X3"/>
<dbReference type="Pfam" id="PF18052">
    <property type="entry name" value="Rx_N"/>
    <property type="match status" value="1"/>
</dbReference>
<dbReference type="SUPFAM" id="SSF52540">
    <property type="entry name" value="P-loop containing nucleoside triphosphate hydrolases"/>
    <property type="match status" value="1"/>
</dbReference>
<evidence type="ECO:0000256" key="2">
    <source>
        <dbReference type="ARBA" id="ARBA00022741"/>
    </source>
</evidence>
<dbReference type="CDD" id="cd14798">
    <property type="entry name" value="RX-CC_like"/>
    <property type="match status" value="1"/>
</dbReference>
<dbReference type="InterPro" id="IPR042197">
    <property type="entry name" value="Apaf_helical"/>
</dbReference>
<evidence type="ECO:0000259" key="7">
    <source>
        <dbReference type="Pfam" id="PF23559"/>
    </source>
</evidence>
<dbReference type="InterPro" id="IPR058922">
    <property type="entry name" value="WHD_DRP"/>
</dbReference>
<dbReference type="FunFam" id="1.10.10.10:FF:000322">
    <property type="entry name" value="Probable disease resistance protein At1g63360"/>
    <property type="match status" value="1"/>
</dbReference>
<sequence>MAEGTVTFFAEKLSNLILQEASVFGQVEGQIKLLRNELEWMRLFLKDADSKRIYDERIKLWVNQIRNATHDAEDVIDEFIVNMDHRQRRLNTLKLLKCLPTCVGFADKLPFIHELDSRVKDINVMIGAIMANRSKYGLGDLVASSSSTTDQVAAHKEKRPPVVEESDVVGIEDGTEEVKQMLMKEETRRSVVSIVGMGGLGKTTLAKKVYNQRDVQQHFDCKAWVYVSQEFRAREILLDIANRFMSLSEKEKEMRESELGEKLCEYLKEKKYLVVMDDVWSSEVWSRLRSHLPEAKDGSKVLITTRNKEIALHATSQAFIYELRLMNDDESWQLFLKKTFQGTSTPHTLIRELEEPGKKIVAKCKGLPLAVVVLGGLLSTKEKTKPSWEKVLASIEWYLDQGPESCMGILALSYNDLPYYLKSCFLYCGIFPEDSEIKASKLIRLWLAEGFIQRRGKETLEDIAEDYMHELIHRSLIQVAERRVDGGVESCRMHDLLRDLAVLEAKDAKFFELGKTNMLPRDIGEFIHLKFLCINGHGRVTLPSSICRLVNLQSLNLGDHYGRGSWLEGDGLGKLTQLRKLVLGGLLTPYLKKGFFESITKLTALQTLALAIEKYSKKRLLNHLVGLERQKNVIEEKTLFPGLVPFSCHAYLDVVNLIGKFEKLPEQFEFYPPNLLKLGLWDCELRDDPMMILEKLPSLRKLELGSDAYVGKKMICSSGGFLQLESLILIGLNKLEELTVEEGAMSSLKTLEIWSCGKMKKLPHGLLQLTNLEKLSLRGSSYHESIEEIEKAGGEDWDKLRKIMC</sequence>
<organism evidence="9 10">
    <name type="scientific">Vitis vinifera</name>
    <name type="common">Grape</name>
    <dbReference type="NCBI Taxonomy" id="29760"/>
    <lineage>
        <taxon>Eukaryota</taxon>
        <taxon>Viridiplantae</taxon>
        <taxon>Streptophyta</taxon>
        <taxon>Embryophyta</taxon>
        <taxon>Tracheophyta</taxon>
        <taxon>Spermatophyta</taxon>
        <taxon>Magnoliopsida</taxon>
        <taxon>eudicotyledons</taxon>
        <taxon>Gunneridae</taxon>
        <taxon>Pentapetalae</taxon>
        <taxon>rosids</taxon>
        <taxon>Vitales</taxon>
        <taxon>Vitaceae</taxon>
        <taxon>Viteae</taxon>
        <taxon>Vitis</taxon>
    </lineage>
</organism>
<dbReference type="Pfam" id="PF23559">
    <property type="entry name" value="WHD_DRP"/>
    <property type="match status" value="1"/>
</dbReference>
<keyword evidence="4" id="KW-0067">ATP-binding</keyword>
<dbReference type="PANTHER" id="PTHR36766:SF53">
    <property type="entry name" value="DISEASE RESISTANCE PROTEIN RPP13-LIKE"/>
    <property type="match status" value="1"/>
</dbReference>
<protein>
    <submittedName>
        <fullName evidence="9">Putative disease resistance protein</fullName>
    </submittedName>
</protein>
<feature type="domain" description="Disease resistance R13L4/SHOC-2-like LRR" evidence="8">
    <location>
        <begin position="509"/>
        <end position="792"/>
    </location>
</feature>
<accession>A0A438H9X3</accession>
<dbReference type="InterPro" id="IPR027417">
    <property type="entry name" value="P-loop_NTPase"/>
</dbReference>
<dbReference type="Gene3D" id="3.40.50.300">
    <property type="entry name" value="P-loop containing nucleotide triphosphate hydrolases"/>
    <property type="match status" value="1"/>
</dbReference>
<dbReference type="InterPro" id="IPR038005">
    <property type="entry name" value="RX-like_CC"/>
</dbReference>
<dbReference type="Pfam" id="PF23598">
    <property type="entry name" value="LRR_14"/>
    <property type="match status" value="1"/>
</dbReference>
<dbReference type="FunFam" id="3.40.50.300:FF:001091">
    <property type="entry name" value="Probable disease resistance protein At1g61300"/>
    <property type="match status" value="1"/>
</dbReference>
<dbReference type="Gene3D" id="3.80.10.10">
    <property type="entry name" value="Ribonuclease Inhibitor"/>
    <property type="match status" value="1"/>
</dbReference>
<dbReference type="InterPro" id="IPR002182">
    <property type="entry name" value="NB-ARC"/>
</dbReference>
<evidence type="ECO:0000256" key="4">
    <source>
        <dbReference type="ARBA" id="ARBA00022840"/>
    </source>
</evidence>
<evidence type="ECO:0000259" key="8">
    <source>
        <dbReference type="Pfam" id="PF23598"/>
    </source>
</evidence>
<keyword evidence="1" id="KW-0677">Repeat</keyword>
<dbReference type="Pfam" id="PF00931">
    <property type="entry name" value="NB-ARC"/>
    <property type="match status" value="1"/>
</dbReference>
<dbReference type="Gene3D" id="1.10.8.430">
    <property type="entry name" value="Helical domain of apoptotic protease-activating factors"/>
    <property type="match status" value="1"/>
</dbReference>
<dbReference type="SUPFAM" id="SSF52058">
    <property type="entry name" value="L domain-like"/>
    <property type="match status" value="1"/>
</dbReference>
<dbReference type="PANTHER" id="PTHR36766">
    <property type="entry name" value="PLANT BROAD-SPECTRUM MILDEW RESISTANCE PROTEIN RPW8"/>
    <property type="match status" value="1"/>
</dbReference>